<comment type="caution">
    <text evidence="1">The sequence shown here is derived from an EMBL/GenBank/DDBJ whole genome shotgun (WGS) entry which is preliminary data.</text>
</comment>
<accession>A0A396H675</accession>
<dbReference type="AlphaFoldDB" id="A0A396H675"/>
<dbReference type="Proteomes" id="UP000265566">
    <property type="component" value="Chromosome 7"/>
</dbReference>
<sequence>MKEGLEGFKTAQMIRIVTRTMKRKIMIPQKIFLKRLCFFPLWWLHSFTDMVLRLMLRLRLRLLRFCLVEFGESEKVLRHPK</sequence>
<dbReference type="Gramene" id="rna43524">
    <property type="protein sequence ID" value="RHN48772.1"/>
    <property type="gene ID" value="gene43524"/>
</dbReference>
<gene>
    <name evidence="1" type="ORF">MtrunA17_Chr7g0267331</name>
</gene>
<organism evidence="1">
    <name type="scientific">Medicago truncatula</name>
    <name type="common">Barrel medic</name>
    <name type="synonym">Medicago tribuloides</name>
    <dbReference type="NCBI Taxonomy" id="3880"/>
    <lineage>
        <taxon>Eukaryota</taxon>
        <taxon>Viridiplantae</taxon>
        <taxon>Streptophyta</taxon>
        <taxon>Embryophyta</taxon>
        <taxon>Tracheophyta</taxon>
        <taxon>Spermatophyta</taxon>
        <taxon>Magnoliopsida</taxon>
        <taxon>eudicotyledons</taxon>
        <taxon>Gunneridae</taxon>
        <taxon>Pentapetalae</taxon>
        <taxon>rosids</taxon>
        <taxon>fabids</taxon>
        <taxon>Fabales</taxon>
        <taxon>Fabaceae</taxon>
        <taxon>Papilionoideae</taxon>
        <taxon>50 kb inversion clade</taxon>
        <taxon>NPAAA clade</taxon>
        <taxon>Hologalegina</taxon>
        <taxon>IRL clade</taxon>
        <taxon>Trifolieae</taxon>
        <taxon>Medicago</taxon>
    </lineage>
</organism>
<dbReference type="EMBL" id="PSQE01000007">
    <property type="protein sequence ID" value="RHN48772.1"/>
    <property type="molecule type" value="Genomic_DNA"/>
</dbReference>
<reference evidence="1" key="1">
    <citation type="journal article" date="2018" name="Nat. Plants">
        <title>Whole-genome landscape of Medicago truncatula symbiotic genes.</title>
        <authorList>
            <person name="Pecrix Y."/>
            <person name="Gamas P."/>
            <person name="Carrere S."/>
        </authorList>
    </citation>
    <scope>NUCLEOTIDE SEQUENCE</scope>
    <source>
        <tissue evidence="1">Leaves</tissue>
    </source>
</reference>
<protein>
    <submittedName>
        <fullName evidence="1">Uncharacterized protein</fullName>
    </submittedName>
</protein>
<proteinExistence type="predicted"/>
<evidence type="ECO:0000313" key="1">
    <source>
        <dbReference type="EMBL" id="RHN48772.1"/>
    </source>
</evidence>
<name>A0A396H675_MEDTR</name>